<dbReference type="RefSeq" id="WP_354600288.1">
    <property type="nucleotide sequence ID" value="NZ_JBEWZI010000005.1"/>
</dbReference>
<feature type="transmembrane region" description="Helical" evidence="1">
    <location>
        <begin position="35"/>
        <end position="58"/>
    </location>
</feature>
<evidence type="ECO:0000313" key="3">
    <source>
        <dbReference type="Proteomes" id="UP001549691"/>
    </source>
</evidence>
<name>A0ABV2TIT0_9RHOO</name>
<dbReference type="Proteomes" id="UP001549691">
    <property type="component" value="Unassembled WGS sequence"/>
</dbReference>
<keyword evidence="3" id="KW-1185">Reference proteome</keyword>
<accession>A0ABV2TIT0</accession>
<reference evidence="2 3" key="1">
    <citation type="submission" date="2024-07" db="EMBL/GenBank/DDBJ databases">
        <title>Uliginosibacterium flavum JJ3220;KACC:17644.</title>
        <authorList>
            <person name="Kim M.K."/>
        </authorList>
    </citation>
    <scope>NUCLEOTIDE SEQUENCE [LARGE SCALE GENOMIC DNA]</scope>
    <source>
        <strain evidence="2 3">KACC:17644</strain>
    </source>
</reference>
<gene>
    <name evidence="2" type="ORF">ABXR19_06470</name>
</gene>
<dbReference type="EMBL" id="JBEWZI010000005">
    <property type="protein sequence ID" value="MET7013826.1"/>
    <property type="molecule type" value="Genomic_DNA"/>
</dbReference>
<keyword evidence="1" id="KW-0812">Transmembrane</keyword>
<dbReference type="Pfam" id="PF04964">
    <property type="entry name" value="Flp_Fap"/>
    <property type="match status" value="1"/>
</dbReference>
<organism evidence="2 3">
    <name type="scientific">Uliginosibacterium flavum</name>
    <dbReference type="NCBI Taxonomy" id="1396831"/>
    <lineage>
        <taxon>Bacteria</taxon>
        <taxon>Pseudomonadati</taxon>
        <taxon>Pseudomonadota</taxon>
        <taxon>Betaproteobacteria</taxon>
        <taxon>Rhodocyclales</taxon>
        <taxon>Zoogloeaceae</taxon>
        <taxon>Uliginosibacterium</taxon>
    </lineage>
</organism>
<keyword evidence="1" id="KW-0472">Membrane</keyword>
<comment type="caution">
    <text evidence="2">The sequence shown here is derived from an EMBL/GenBank/DDBJ whole genome shotgun (WGS) entry which is preliminary data.</text>
</comment>
<evidence type="ECO:0000313" key="2">
    <source>
        <dbReference type="EMBL" id="MET7013826.1"/>
    </source>
</evidence>
<proteinExistence type="predicted"/>
<dbReference type="InterPro" id="IPR007047">
    <property type="entry name" value="Flp_Fap"/>
</dbReference>
<keyword evidence="1" id="KW-1133">Transmembrane helix</keyword>
<protein>
    <submittedName>
        <fullName evidence="2">Flp family type IVb pilin</fullName>
    </submittedName>
</protein>
<sequence>MKHRISHPHPCDTTFLTKAARRTMRFLSNEDGVTAIEYALIASLIVIVALAGIAALGVQLGMTWAHVANEVGNVT</sequence>
<evidence type="ECO:0000256" key="1">
    <source>
        <dbReference type="SAM" id="Phobius"/>
    </source>
</evidence>